<dbReference type="EC" id="2.4.1.255" evidence="3"/>
<feature type="domain" description="O-GlcNAc transferase C-terminal" evidence="8">
    <location>
        <begin position="250"/>
        <end position="300"/>
    </location>
</feature>
<dbReference type="EMBL" id="UINC01071326">
    <property type="protein sequence ID" value="SVC06139.1"/>
    <property type="molecule type" value="Genomic_DNA"/>
</dbReference>
<dbReference type="SMART" id="SM00028">
    <property type="entry name" value="TPR"/>
    <property type="match status" value="5"/>
</dbReference>
<evidence type="ECO:0000313" key="9">
    <source>
        <dbReference type="EMBL" id="SVC06139.1"/>
    </source>
</evidence>
<dbReference type="Gene3D" id="3.40.50.11380">
    <property type="match status" value="1"/>
</dbReference>
<keyword evidence="7" id="KW-0802">TPR repeat</keyword>
<evidence type="ECO:0000256" key="7">
    <source>
        <dbReference type="ARBA" id="ARBA00022803"/>
    </source>
</evidence>
<dbReference type="PANTHER" id="PTHR44835">
    <property type="entry name" value="UDP-N-ACETYLGLUCOSAMINE--PEPTIDE N-ACETYLGLUCOSAMINYLTRANSFERASE SPINDLY-RELATED"/>
    <property type="match status" value="1"/>
</dbReference>
<evidence type="ECO:0000256" key="3">
    <source>
        <dbReference type="ARBA" id="ARBA00011970"/>
    </source>
</evidence>
<evidence type="ECO:0000256" key="2">
    <source>
        <dbReference type="ARBA" id="ARBA00005386"/>
    </source>
</evidence>
<evidence type="ECO:0000259" key="8">
    <source>
        <dbReference type="Pfam" id="PF13844"/>
    </source>
</evidence>
<feature type="non-terminal residue" evidence="9">
    <location>
        <position position="329"/>
    </location>
</feature>
<keyword evidence="6" id="KW-0677">Repeat</keyword>
<accession>A0A382J3E4</accession>
<dbReference type="PANTHER" id="PTHR44835:SF1">
    <property type="entry name" value="PROTEIN O-GLCNAC TRANSFERASE"/>
    <property type="match status" value="1"/>
</dbReference>
<dbReference type="AlphaFoldDB" id="A0A382J3E4"/>
<keyword evidence="5" id="KW-0808">Transferase</keyword>
<dbReference type="PROSITE" id="PS50293">
    <property type="entry name" value="TPR_REGION"/>
    <property type="match status" value="2"/>
</dbReference>
<organism evidence="9">
    <name type="scientific">marine metagenome</name>
    <dbReference type="NCBI Taxonomy" id="408172"/>
    <lineage>
        <taxon>unclassified sequences</taxon>
        <taxon>metagenomes</taxon>
        <taxon>ecological metagenomes</taxon>
    </lineage>
</organism>
<dbReference type="Pfam" id="PF13181">
    <property type="entry name" value="TPR_8"/>
    <property type="match status" value="3"/>
</dbReference>
<dbReference type="SUPFAM" id="SSF48452">
    <property type="entry name" value="TPR-like"/>
    <property type="match status" value="1"/>
</dbReference>
<gene>
    <name evidence="9" type="ORF">METZ01_LOCUS258993</name>
</gene>
<dbReference type="Pfam" id="PF13844">
    <property type="entry name" value="Glyco_transf_41"/>
    <property type="match status" value="1"/>
</dbReference>
<name>A0A382J3E4_9ZZZZ</name>
<dbReference type="InterPro" id="IPR029489">
    <property type="entry name" value="OGT/SEC/SPY_C"/>
</dbReference>
<proteinExistence type="inferred from homology"/>
<reference evidence="9" key="1">
    <citation type="submission" date="2018-05" db="EMBL/GenBank/DDBJ databases">
        <authorList>
            <person name="Lanie J.A."/>
            <person name="Ng W.-L."/>
            <person name="Kazmierczak K.M."/>
            <person name="Andrzejewski T.M."/>
            <person name="Davidsen T.M."/>
            <person name="Wayne K.J."/>
            <person name="Tettelin H."/>
            <person name="Glass J.I."/>
            <person name="Rusch D."/>
            <person name="Podicherti R."/>
            <person name="Tsui H.-C.T."/>
            <person name="Winkler M.E."/>
        </authorList>
    </citation>
    <scope>NUCLEOTIDE SEQUENCE</scope>
</reference>
<dbReference type="InterPro" id="IPR019734">
    <property type="entry name" value="TPR_rpt"/>
</dbReference>
<sequence>MTFEEKIKNIIQNYNLGNFLKAESLAKSLLTKNARDYQLCNIYGLILLKLNKTEGAISYFQKSIHIKSDFFEAHFHLLQSLYDLKKYDEAILQSKKCLKINSKSTNTLLLLGNLYNKLNKEKKSEKYFREILKINSKDSNAYYSLGNLYKKKADYEKAIDNYKLAIKFNENYFAAYNNLGTLYQEIGKFDLAILNFKSVIKINPRFSGAYQNYLFCLNFSKYFDLNLYFELVQKFKQNLPKIDLDKIRQFPKIKKTEKKIKIGFVSGDYGNHPVSHYLLDTINHISEEKFELIAYSNSNRMDEITLELKKKFNVWRKINHLSDIDVINL</sequence>
<dbReference type="Gene3D" id="1.25.40.10">
    <property type="entry name" value="Tetratricopeptide repeat domain"/>
    <property type="match status" value="2"/>
</dbReference>
<dbReference type="InterPro" id="IPR051939">
    <property type="entry name" value="Glycosyltr_41/O-GlcNAc_trsf"/>
</dbReference>
<keyword evidence="4" id="KW-0328">Glycosyltransferase</keyword>
<comment type="pathway">
    <text evidence="1">Protein modification; protein glycosylation.</text>
</comment>
<protein>
    <recommendedName>
        <fullName evidence="3">protein O-GlcNAc transferase</fullName>
        <ecNumber evidence="3">2.4.1.255</ecNumber>
    </recommendedName>
</protein>
<evidence type="ECO:0000256" key="1">
    <source>
        <dbReference type="ARBA" id="ARBA00004922"/>
    </source>
</evidence>
<comment type="similarity">
    <text evidence="2">Belongs to the glycosyltransferase 41 family. O-GlcNAc transferase subfamily.</text>
</comment>
<evidence type="ECO:0000256" key="6">
    <source>
        <dbReference type="ARBA" id="ARBA00022737"/>
    </source>
</evidence>
<dbReference type="InterPro" id="IPR011990">
    <property type="entry name" value="TPR-like_helical_dom_sf"/>
</dbReference>
<dbReference type="PROSITE" id="PS50005">
    <property type="entry name" value="TPR"/>
    <property type="match status" value="3"/>
</dbReference>
<dbReference type="Pfam" id="PF13414">
    <property type="entry name" value="TPR_11"/>
    <property type="match status" value="1"/>
</dbReference>
<evidence type="ECO:0000256" key="5">
    <source>
        <dbReference type="ARBA" id="ARBA00022679"/>
    </source>
</evidence>
<dbReference type="GO" id="GO:0097363">
    <property type="term" value="F:protein O-acetylglucosaminyltransferase activity"/>
    <property type="evidence" value="ECO:0007669"/>
    <property type="project" value="UniProtKB-EC"/>
</dbReference>
<evidence type="ECO:0000256" key="4">
    <source>
        <dbReference type="ARBA" id="ARBA00022676"/>
    </source>
</evidence>